<dbReference type="SUPFAM" id="SSF55729">
    <property type="entry name" value="Acyl-CoA N-acyltransferases (Nat)"/>
    <property type="match status" value="1"/>
</dbReference>
<dbReference type="CDD" id="cd04301">
    <property type="entry name" value="NAT_SF"/>
    <property type="match status" value="1"/>
</dbReference>
<reference evidence="4" key="2">
    <citation type="submission" date="2020-10" db="UniProtKB">
        <authorList>
            <consortium name="WormBaseParasite"/>
        </authorList>
    </citation>
    <scope>IDENTIFICATION</scope>
</reference>
<sequence>MPTLDDIVILEHAGQAEWLQIVQLVGELESWLLSDNDFNQWSNGLGPENFNLIVAVDKATQKQVVGSVATALYKSIDGSPPLVTVGMFFIRPEYRGLGLGLILFEKVLADPRFKGVNRGLNGVPAMTKKYASKHGFDKYADWKLGVAGMRNPPGEINSGDIPGDFPGDMRGISPGTNFWVFLVLNVTMFQKVRCEIPRGKSKNGDIPGDIPRGKSPGISPSHPWGVVEADTKDIATSALESESTAANVKIVNVADVPFDKIVAYDVKQLDGIRRDGYLKLALTDPSAWSKVALDSDGNIVGLVRIRPGFGNQLAVGPWYAESTNIAAAILKATIESIPNLTNYNNLFIFPADTNKEAYTLFDKLAQGKSIDHGTMFGQFTDNVVKTDPTEVFSMTEYAMSFV</sequence>
<dbReference type="Gene3D" id="3.40.630.90">
    <property type="match status" value="1"/>
</dbReference>
<dbReference type="Pfam" id="PF00583">
    <property type="entry name" value="Acetyltransf_1"/>
    <property type="match status" value="1"/>
</dbReference>
<dbReference type="GO" id="GO:0016747">
    <property type="term" value="F:acyltransferase activity, transferring groups other than amino-acyl groups"/>
    <property type="evidence" value="ECO:0007669"/>
    <property type="project" value="InterPro"/>
</dbReference>
<accession>A0A7E4ZTW9</accession>
<dbReference type="WBParaSite" id="Pan_g17202.t1">
    <property type="protein sequence ID" value="Pan_g17202.t1"/>
    <property type="gene ID" value="Pan_g17202"/>
</dbReference>
<dbReference type="AlphaFoldDB" id="A0A7E4ZTW9"/>
<evidence type="ECO:0000313" key="3">
    <source>
        <dbReference type="Proteomes" id="UP000492821"/>
    </source>
</evidence>
<dbReference type="InterPro" id="IPR000182">
    <property type="entry name" value="GNAT_dom"/>
</dbReference>
<evidence type="ECO:0000313" key="4">
    <source>
        <dbReference type="WBParaSite" id="Pan_g17202.t1"/>
    </source>
</evidence>
<dbReference type="Proteomes" id="UP000492821">
    <property type="component" value="Unassembled WGS sequence"/>
</dbReference>
<dbReference type="PROSITE" id="PS51186">
    <property type="entry name" value="GNAT"/>
    <property type="match status" value="1"/>
</dbReference>
<dbReference type="PANTHER" id="PTHR47408">
    <property type="entry name" value="PROTEIN CBG01304-RELATED"/>
    <property type="match status" value="1"/>
</dbReference>
<proteinExistence type="predicted"/>
<dbReference type="InterPro" id="IPR016181">
    <property type="entry name" value="Acyl_CoA_acyltransferase"/>
</dbReference>
<feature type="domain" description="N-acetyltransferase" evidence="2">
    <location>
        <begin position="8"/>
        <end position="154"/>
    </location>
</feature>
<name>A0A7E4ZTW9_PANRE</name>
<evidence type="ECO:0000259" key="2">
    <source>
        <dbReference type="PROSITE" id="PS51186"/>
    </source>
</evidence>
<feature type="region of interest" description="Disordered" evidence="1">
    <location>
        <begin position="200"/>
        <end position="222"/>
    </location>
</feature>
<evidence type="ECO:0000256" key="1">
    <source>
        <dbReference type="SAM" id="MobiDB-lite"/>
    </source>
</evidence>
<organism evidence="3 4">
    <name type="scientific">Panagrellus redivivus</name>
    <name type="common">Microworm</name>
    <dbReference type="NCBI Taxonomy" id="6233"/>
    <lineage>
        <taxon>Eukaryota</taxon>
        <taxon>Metazoa</taxon>
        <taxon>Ecdysozoa</taxon>
        <taxon>Nematoda</taxon>
        <taxon>Chromadorea</taxon>
        <taxon>Rhabditida</taxon>
        <taxon>Tylenchina</taxon>
        <taxon>Panagrolaimomorpha</taxon>
        <taxon>Panagrolaimoidea</taxon>
        <taxon>Panagrolaimidae</taxon>
        <taxon>Panagrellus</taxon>
    </lineage>
</organism>
<dbReference type="Gene3D" id="3.40.630.30">
    <property type="match status" value="1"/>
</dbReference>
<protein>
    <submittedName>
        <fullName evidence="4">N-acetyltransferase domain-containing protein</fullName>
    </submittedName>
</protein>
<keyword evidence="3" id="KW-1185">Reference proteome</keyword>
<reference evidence="3" key="1">
    <citation type="journal article" date="2013" name="Genetics">
        <title>The draft genome and transcriptome of Panagrellus redivivus are shaped by the harsh demands of a free-living lifestyle.</title>
        <authorList>
            <person name="Srinivasan J."/>
            <person name="Dillman A.R."/>
            <person name="Macchietto M.G."/>
            <person name="Heikkinen L."/>
            <person name="Lakso M."/>
            <person name="Fracchia K.M."/>
            <person name="Antoshechkin I."/>
            <person name="Mortazavi A."/>
            <person name="Wong G."/>
            <person name="Sternberg P.W."/>
        </authorList>
    </citation>
    <scope>NUCLEOTIDE SEQUENCE [LARGE SCALE GENOMIC DNA]</scope>
    <source>
        <strain evidence="3">MT8872</strain>
    </source>
</reference>